<feature type="transmembrane region" description="Helical" evidence="1">
    <location>
        <begin position="145"/>
        <end position="169"/>
    </location>
</feature>
<gene>
    <name evidence="2" type="ORF">PanWU01x14_164610</name>
</gene>
<dbReference type="Gene3D" id="3.80.10.10">
    <property type="entry name" value="Ribonuclease Inhibitor"/>
    <property type="match status" value="1"/>
</dbReference>
<accession>A0A2P5CCJ6</accession>
<evidence type="ECO:0000313" key="3">
    <source>
        <dbReference type="Proteomes" id="UP000237105"/>
    </source>
</evidence>
<dbReference type="Proteomes" id="UP000237105">
    <property type="component" value="Unassembled WGS sequence"/>
</dbReference>
<sequence>MVVAHDFQKDDMESLKIFVLPEAIYVLSISPSIILVENYQQSTLGIGTSLDLSNNNFHGETPSTIGDLQSLVVVNLSSNSFEGLIPSSLQKLRPIPVGGQFSTFPNSSFEGNVELCGVPLSKKCEISEIPTPHDHSQKSESEIGFGWEVVLIRNGCGFVIGVIAGYVVITRRPNFFAKI</sequence>
<name>A0A2P5CCJ6_PARAD</name>
<comment type="caution">
    <text evidence="2">The sequence shown here is derived from an EMBL/GenBank/DDBJ whole genome shotgun (WGS) entry which is preliminary data.</text>
</comment>
<keyword evidence="3" id="KW-1185">Reference proteome</keyword>
<dbReference type="OrthoDB" id="1732009at2759"/>
<keyword evidence="1" id="KW-0472">Membrane</keyword>
<dbReference type="InterPro" id="IPR001611">
    <property type="entry name" value="Leu-rich_rpt"/>
</dbReference>
<dbReference type="AlphaFoldDB" id="A0A2P5CCJ6"/>
<keyword evidence="1" id="KW-0812">Transmembrane</keyword>
<reference evidence="3" key="1">
    <citation type="submission" date="2016-06" db="EMBL/GenBank/DDBJ databases">
        <title>Parallel loss of symbiosis genes in relatives of nitrogen-fixing non-legume Parasponia.</title>
        <authorList>
            <person name="Van Velzen R."/>
            <person name="Holmer R."/>
            <person name="Bu F."/>
            <person name="Rutten L."/>
            <person name="Van Zeijl A."/>
            <person name="Liu W."/>
            <person name="Santuari L."/>
            <person name="Cao Q."/>
            <person name="Sharma T."/>
            <person name="Shen D."/>
            <person name="Roswanjaya Y."/>
            <person name="Wardhani T."/>
            <person name="Kalhor M.S."/>
            <person name="Jansen J."/>
            <person name="Van den Hoogen J."/>
            <person name="Gungor B."/>
            <person name="Hartog M."/>
            <person name="Hontelez J."/>
            <person name="Verver J."/>
            <person name="Yang W.-C."/>
            <person name="Schijlen E."/>
            <person name="Repin R."/>
            <person name="Schilthuizen M."/>
            <person name="Schranz E."/>
            <person name="Heidstra R."/>
            <person name="Miyata K."/>
            <person name="Fedorova E."/>
            <person name="Kohlen W."/>
            <person name="Bisseling T."/>
            <person name="Smit S."/>
            <person name="Geurts R."/>
        </authorList>
    </citation>
    <scope>NUCLEOTIDE SEQUENCE [LARGE SCALE GENOMIC DNA]</scope>
    <source>
        <strain evidence="3">cv. WU1-14</strain>
    </source>
</reference>
<dbReference type="InterPro" id="IPR032675">
    <property type="entry name" value="LRR_dom_sf"/>
</dbReference>
<dbReference type="SUPFAM" id="SSF52058">
    <property type="entry name" value="L domain-like"/>
    <property type="match status" value="1"/>
</dbReference>
<evidence type="ECO:0000313" key="2">
    <source>
        <dbReference type="EMBL" id="PON58725.1"/>
    </source>
</evidence>
<protein>
    <submittedName>
        <fullName evidence="2">LRR domain containing protein</fullName>
    </submittedName>
</protein>
<dbReference type="EMBL" id="JXTB01000146">
    <property type="protein sequence ID" value="PON58725.1"/>
    <property type="molecule type" value="Genomic_DNA"/>
</dbReference>
<organism evidence="2 3">
    <name type="scientific">Parasponia andersonii</name>
    <name type="common">Sponia andersonii</name>
    <dbReference type="NCBI Taxonomy" id="3476"/>
    <lineage>
        <taxon>Eukaryota</taxon>
        <taxon>Viridiplantae</taxon>
        <taxon>Streptophyta</taxon>
        <taxon>Embryophyta</taxon>
        <taxon>Tracheophyta</taxon>
        <taxon>Spermatophyta</taxon>
        <taxon>Magnoliopsida</taxon>
        <taxon>eudicotyledons</taxon>
        <taxon>Gunneridae</taxon>
        <taxon>Pentapetalae</taxon>
        <taxon>rosids</taxon>
        <taxon>fabids</taxon>
        <taxon>Rosales</taxon>
        <taxon>Cannabaceae</taxon>
        <taxon>Parasponia</taxon>
    </lineage>
</organism>
<evidence type="ECO:0000256" key="1">
    <source>
        <dbReference type="SAM" id="Phobius"/>
    </source>
</evidence>
<dbReference type="Pfam" id="PF00560">
    <property type="entry name" value="LRR_1"/>
    <property type="match status" value="2"/>
</dbReference>
<dbReference type="PANTHER" id="PTHR48065">
    <property type="entry name" value="OS10G0469600 PROTEIN"/>
    <property type="match status" value="1"/>
</dbReference>
<keyword evidence="1" id="KW-1133">Transmembrane helix</keyword>
<proteinExistence type="predicted"/>